<keyword evidence="5 6" id="KW-0349">Heme</keyword>
<dbReference type="OrthoDB" id="3934656at2759"/>
<evidence type="ECO:0000313" key="7">
    <source>
        <dbReference type="EMBL" id="OAC99015.1"/>
    </source>
</evidence>
<evidence type="ECO:0000256" key="5">
    <source>
        <dbReference type="PIRSR" id="PIRSR602401-1"/>
    </source>
</evidence>
<dbReference type="PRINTS" id="PR00385">
    <property type="entry name" value="P450"/>
</dbReference>
<dbReference type="VEuPathDB" id="FungiDB:MUCCIDRAFT_149131"/>
<dbReference type="EMBL" id="AMYB01000008">
    <property type="protein sequence ID" value="OAC99015.1"/>
    <property type="molecule type" value="Genomic_DNA"/>
</dbReference>
<dbReference type="PROSITE" id="PS00086">
    <property type="entry name" value="CYTOCHROME_P450"/>
    <property type="match status" value="1"/>
</dbReference>
<dbReference type="PANTHER" id="PTHR46300">
    <property type="entry name" value="P450, PUTATIVE (EUROFUNG)-RELATED-RELATED"/>
    <property type="match status" value="1"/>
</dbReference>
<dbReference type="InterPro" id="IPR036396">
    <property type="entry name" value="Cyt_P450_sf"/>
</dbReference>
<evidence type="ECO:0000313" key="8">
    <source>
        <dbReference type="Proteomes" id="UP000077051"/>
    </source>
</evidence>
<keyword evidence="4 6" id="KW-0503">Monooxygenase</keyword>
<evidence type="ECO:0000256" key="4">
    <source>
        <dbReference type="ARBA" id="ARBA00023033"/>
    </source>
</evidence>
<accession>A0A168HP18</accession>
<dbReference type="Gene3D" id="1.10.630.10">
    <property type="entry name" value="Cytochrome P450"/>
    <property type="match status" value="1"/>
</dbReference>
<proteinExistence type="inferred from homology"/>
<keyword evidence="3 5" id="KW-0408">Iron</keyword>
<dbReference type="InterPro" id="IPR001128">
    <property type="entry name" value="Cyt_P450"/>
</dbReference>
<dbReference type="InterPro" id="IPR017972">
    <property type="entry name" value="Cyt_P450_CS"/>
</dbReference>
<gene>
    <name evidence="7" type="ORF">MUCCIDRAFT_149131</name>
</gene>
<evidence type="ECO:0000256" key="1">
    <source>
        <dbReference type="ARBA" id="ARBA00022723"/>
    </source>
</evidence>
<dbReference type="InterPro" id="IPR050364">
    <property type="entry name" value="Cytochrome_P450_fung"/>
</dbReference>
<keyword evidence="1 5" id="KW-0479">Metal-binding</keyword>
<dbReference type="GO" id="GO:0016705">
    <property type="term" value="F:oxidoreductase activity, acting on paired donors, with incorporation or reduction of molecular oxygen"/>
    <property type="evidence" value="ECO:0007669"/>
    <property type="project" value="InterPro"/>
</dbReference>
<feature type="binding site" description="axial binding residue" evidence="5">
    <location>
        <position position="132"/>
    </location>
    <ligand>
        <name>heme</name>
        <dbReference type="ChEBI" id="CHEBI:30413"/>
    </ligand>
    <ligandPart>
        <name>Fe</name>
        <dbReference type="ChEBI" id="CHEBI:18248"/>
    </ligandPart>
</feature>
<evidence type="ECO:0000256" key="6">
    <source>
        <dbReference type="RuleBase" id="RU000461"/>
    </source>
</evidence>
<dbReference type="GO" id="GO:0004497">
    <property type="term" value="F:monooxygenase activity"/>
    <property type="evidence" value="ECO:0007669"/>
    <property type="project" value="UniProtKB-KW"/>
</dbReference>
<dbReference type="GO" id="GO:0020037">
    <property type="term" value="F:heme binding"/>
    <property type="evidence" value="ECO:0007669"/>
    <property type="project" value="InterPro"/>
</dbReference>
<dbReference type="SUPFAM" id="SSF48264">
    <property type="entry name" value="Cytochrome P450"/>
    <property type="match status" value="1"/>
</dbReference>
<dbReference type="STRING" id="747725.A0A168HP18"/>
<dbReference type="GO" id="GO:0005506">
    <property type="term" value="F:iron ion binding"/>
    <property type="evidence" value="ECO:0007669"/>
    <property type="project" value="InterPro"/>
</dbReference>
<comment type="cofactor">
    <cofactor evidence="5">
        <name>heme</name>
        <dbReference type="ChEBI" id="CHEBI:30413"/>
    </cofactor>
</comment>
<comment type="similarity">
    <text evidence="6">Belongs to the cytochrome P450 family.</text>
</comment>
<reference evidence="7 8" key="1">
    <citation type="submission" date="2015-06" db="EMBL/GenBank/DDBJ databases">
        <title>Expansion of signal transduction pathways in fungi by whole-genome duplication.</title>
        <authorList>
            <consortium name="DOE Joint Genome Institute"/>
            <person name="Corrochano L.M."/>
            <person name="Kuo A."/>
            <person name="Marcet-Houben M."/>
            <person name="Polaino S."/>
            <person name="Salamov A."/>
            <person name="Villalobos J.M."/>
            <person name="Alvarez M.I."/>
            <person name="Avalos J."/>
            <person name="Benito E.P."/>
            <person name="Benoit I."/>
            <person name="Burger G."/>
            <person name="Camino L.P."/>
            <person name="Canovas D."/>
            <person name="Cerda-Olmedo E."/>
            <person name="Cheng J.-F."/>
            <person name="Dominguez A."/>
            <person name="Elias M."/>
            <person name="Eslava A.P."/>
            <person name="Glaser F."/>
            <person name="Grimwood J."/>
            <person name="Gutierrez G."/>
            <person name="Heitman J."/>
            <person name="Henrissat B."/>
            <person name="Iturriaga E.A."/>
            <person name="Lang B.F."/>
            <person name="Lavin J.L."/>
            <person name="Lee S."/>
            <person name="Li W."/>
            <person name="Lindquist E."/>
            <person name="Lopez-Garcia S."/>
            <person name="Luque E.M."/>
            <person name="Marcos A.T."/>
            <person name="Martin J."/>
            <person name="Mccluskey K."/>
            <person name="Medina H.R."/>
            <person name="Miralles-Duran A."/>
            <person name="Miyazaki A."/>
            <person name="Munoz-Torres E."/>
            <person name="Oguiza J.A."/>
            <person name="Ohm R."/>
            <person name="Olmedo M."/>
            <person name="Orejas M."/>
            <person name="Ortiz-Castellanos L."/>
            <person name="Pisabarro A.G."/>
            <person name="Rodriguez-Romero J."/>
            <person name="Ruiz-Herrera J."/>
            <person name="Ruiz-Vazquez R."/>
            <person name="Sanz C."/>
            <person name="Schackwitz W."/>
            <person name="Schmutz J."/>
            <person name="Shahriari M."/>
            <person name="Shelest E."/>
            <person name="Silva-Franco F."/>
            <person name="Soanes D."/>
            <person name="Syed K."/>
            <person name="Tagua V.G."/>
            <person name="Talbot N.J."/>
            <person name="Thon M."/>
            <person name="De Vries R.P."/>
            <person name="Wiebenga A."/>
            <person name="Yadav J.S."/>
            <person name="Braun E.L."/>
            <person name="Baker S."/>
            <person name="Garre V."/>
            <person name="Horwitz B."/>
            <person name="Torres-Martinez S."/>
            <person name="Idnurm A."/>
            <person name="Herrera-Estrella A."/>
            <person name="Gabaldon T."/>
            <person name="Grigoriev I.V."/>
        </authorList>
    </citation>
    <scope>NUCLEOTIDE SEQUENCE [LARGE SCALE GENOMIC DNA]</scope>
    <source>
        <strain evidence="7 8">CBS 277.49</strain>
    </source>
</reference>
<dbReference type="AlphaFoldDB" id="A0A168HP18"/>
<evidence type="ECO:0000256" key="3">
    <source>
        <dbReference type="ARBA" id="ARBA00023004"/>
    </source>
</evidence>
<dbReference type="InterPro" id="IPR002401">
    <property type="entry name" value="Cyt_P450_E_grp-I"/>
</dbReference>
<evidence type="ECO:0000256" key="2">
    <source>
        <dbReference type="ARBA" id="ARBA00023002"/>
    </source>
</evidence>
<keyword evidence="2 6" id="KW-0560">Oxidoreductase</keyword>
<dbReference type="PRINTS" id="PR00463">
    <property type="entry name" value="EP450I"/>
</dbReference>
<comment type="caution">
    <text evidence="7">The sequence shown here is derived from an EMBL/GenBank/DDBJ whole genome shotgun (WGS) entry which is preliminary data.</text>
</comment>
<name>A0A168HP18_MUCCL</name>
<dbReference type="Pfam" id="PF00067">
    <property type="entry name" value="p450"/>
    <property type="match status" value="1"/>
</dbReference>
<keyword evidence="8" id="KW-1185">Reference proteome</keyword>
<protein>
    <submittedName>
        <fullName evidence="7">Cytochrome P450 CYP5207</fullName>
    </submittedName>
</protein>
<dbReference type="Proteomes" id="UP000077051">
    <property type="component" value="Unassembled WGS sequence"/>
</dbReference>
<organism evidence="7 8">
    <name type="scientific">Mucor lusitanicus CBS 277.49</name>
    <dbReference type="NCBI Taxonomy" id="747725"/>
    <lineage>
        <taxon>Eukaryota</taxon>
        <taxon>Fungi</taxon>
        <taxon>Fungi incertae sedis</taxon>
        <taxon>Mucoromycota</taxon>
        <taxon>Mucoromycotina</taxon>
        <taxon>Mucoromycetes</taxon>
        <taxon>Mucorales</taxon>
        <taxon>Mucorineae</taxon>
        <taxon>Mucoraceae</taxon>
        <taxon>Mucor</taxon>
    </lineage>
</organism>
<sequence length="196" mass="22644">MCHHPDLQERVSHEIDKFVELHGKLPTFDERTELPLCISVLKECMRYRPTTYFGLPHTVDRDIEVDGYLLPKGCTIIANMGSMHKNPKQYPVHPESFLPERYMNNLKTMQAAANGKLDQRDHFNFGFGRRLCPGTYLAEVELFNAFVQVFAKCKIEPISQDEYPDISNARENSGLNILPPPYKVKFIKREDALMDI</sequence>
<dbReference type="PANTHER" id="PTHR46300:SF2">
    <property type="entry name" value="CYTOCHROME P450 MONOOXYGENASE ALNH-RELATED"/>
    <property type="match status" value="1"/>
</dbReference>